<feature type="domain" description="EF-hand" evidence="4">
    <location>
        <begin position="29"/>
        <end position="64"/>
    </location>
</feature>
<evidence type="ECO:0000256" key="1">
    <source>
        <dbReference type="PROSITE-ProRule" id="PRU00239"/>
    </source>
</evidence>
<dbReference type="PROSITE" id="PS00018">
    <property type="entry name" value="EF_HAND_1"/>
    <property type="match status" value="1"/>
</dbReference>
<dbReference type="InterPro" id="IPR002048">
    <property type="entry name" value="EF_hand_dom"/>
</dbReference>
<dbReference type="SUPFAM" id="SSF54001">
    <property type="entry name" value="Cysteine proteinases"/>
    <property type="match status" value="1"/>
</dbReference>
<feature type="active site" evidence="1">
    <location>
        <position position="145"/>
    </location>
</feature>
<feature type="chain" id="PRO_5023053813" description="Calpain catalytic domain-containing protein" evidence="2">
    <location>
        <begin position="21"/>
        <end position="375"/>
    </location>
</feature>
<evidence type="ECO:0000256" key="2">
    <source>
        <dbReference type="SAM" id="SignalP"/>
    </source>
</evidence>
<dbReference type="EMBL" id="CP042425">
    <property type="protein sequence ID" value="QEL20853.1"/>
    <property type="molecule type" value="Genomic_DNA"/>
</dbReference>
<feature type="domain" description="Calpain catalytic" evidence="3">
    <location>
        <begin position="118"/>
        <end position="368"/>
    </location>
</feature>
<dbReference type="OrthoDB" id="266597at2"/>
<organism evidence="5 6">
    <name type="scientific">Limnoglobus roseus</name>
    <dbReference type="NCBI Taxonomy" id="2598579"/>
    <lineage>
        <taxon>Bacteria</taxon>
        <taxon>Pseudomonadati</taxon>
        <taxon>Planctomycetota</taxon>
        <taxon>Planctomycetia</taxon>
        <taxon>Gemmatales</taxon>
        <taxon>Gemmataceae</taxon>
        <taxon>Limnoglobus</taxon>
    </lineage>
</organism>
<keyword evidence="6" id="KW-1185">Reference proteome</keyword>
<keyword evidence="1" id="KW-0788">Thiol protease</keyword>
<proteinExistence type="predicted"/>
<dbReference type="PROSITE" id="PS50222">
    <property type="entry name" value="EF_HAND_2"/>
    <property type="match status" value="1"/>
</dbReference>
<feature type="signal peptide" evidence="2">
    <location>
        <begin position="1"/>
        <end position="20"/>
    </location>
</feature>
<dbReference type="PROSITE" id="PS50203">
    <property type="entry name" value="CALPAIN_CAT"/>
    <property type="match status" value="1"/>
</dbReference>
<protein>
    <recommendedName>
        <fullName evidence="7">Calpain catalytic domain-containing protein</fullName>
    </recommendedName>
</protein>
<dbReference type="GO" id="GO:0006508">
    <property type="term" value="P:proteolysis"/>
    <property type="evidence" value="ECO:0007669"/>
    <property type="project" value="UniProtKB-KW"/>
</dbReference>
<dbReference type="KEGG" id="lrs:PX52LOC_07973"/>
<dbReference type="InterPro" id="IPR038765">
    <property type="entry name" value="Papain-like_cys_pep_sf"/>
</dbReference>
<dbReference type="InterPro" id="IPR018247">
    <property type="entry name" value="EF_Hand_1_Ca_BS"/>
</dbReference>
<dbReference type="GO" id="GO:0004198">
    <property type="term" value="F:calcium-dependent cysteine-type endopeptidase activity"/>
    <property type="evidence" value="ECO:0007669"/>
    <property type="project" value="InterPro"/>
</dbReference>
<keyword evidence="1" id="KW-0645">Protease</keyword>
<feature type="active site" evidence="1">
    <location>
        <position position="309"/>
    </location>
</feature>
<dbReference type="GO" id="GO:0005509">
    <property type="term" value="F:calcium ion binding"/>
    <property type="evidence" value="ECO:0007669"/>
    <property type="project" value="InterPro"/>
</dbReference>
<reference evidence="6" key="1">
    <citation type="submission" date="2019-08" db="EMBL/GenBank/DDBJ databases">
        <title>Limnoglobus roseus gen. nov., sp. nov., a novel freshwater planctomycete with a giant genome from the family Gemmataceae.</title>
        <authorList>
            <person name="Kulichevskaya I.S."/>
            <person name="Naumoff D.G."/>
            <person name="Miroshnikov K."/>
            <person name="Ivanova A."/>
            <person name="Philippov D.A."/>
            <person name="Hakobyan A."/>
            <person name="Rijpstra I.C."/>
            <person name="Sinninghe Damste J.S."/>
            <person name="Liesack W."/>
            <person name="Dedysh S.N."/>
        </authorList>
    </citation>
    <scope>NUCLEOTIDE SEQUENCE [LARGE SCALE GENOMIC DNA]</scope>
    <source>
        <strain evidence="6">PX52</strain>
    </source>
</reference>
<evidence type="ECO:0000259" key="3">
    <source>
        <dbReference type="PROSITE" id="PS50203"/>
    </source>
</evidence>
<dbReference type="RefSeq" id="WP_149115106.1">
    <property type="nucleotide sequence ID" value="NZ_CP042425.1"/>
</dbReference>
<dbReference type="InterPro" id="IPR001300">
    <property type="entry name" value="Peptidase_C2_calpain_cat"/>
</dbReference>
<evidence type="ECO:0000259" key="4">
    <source>
        <dbReference type="PROSITE" id="PS50222"/>
    </source>
</evidence>
<feature type="active site" evidence="1">
    <location>
        <position position="327"/>
    </location>
</feature>
<accession>A0A5C1ARZ1</accession>
<gene>
    <name evidence="5" type="ORF">PX52LOC_07973</name>
</gene>
<dbReference type="Proteomes" id="UP000324974">
    <property type="component" value="Chromosome"/>
</dbReference>
<name>A0A5C1ARZ1_9BACT</name>
<keyword evidence="1" id="KW-0378">Hydrolase</keyword>
<evidence type="ECO:0008006" key="7">
    <source>
        <dbReference type="Google" id="ProtNLM"/>
    </source>
</evidence>
<evidence type="ECO:0000313" key="5">
    <source>
        <dbReference type="EMBL" id="QEL20853.1"/>
    </source>
</evidence>
<sequence>MTARSVALALGFLVPSLTLAVDAPAAPPTFAEQVKGSFARWDRDHDGTLSREEIDHAVSDPKVKGPEAAAVVALKRAMRSKTAKLPPLTQDATTQFAAAKPAKDQPDLNAMYASALTKITKANRELFAKGTPNLDDLNQGKLGDCFCLAPLGSMVCRDPKDVVKMIRQQKDGSFLVKLGTKDIAVPAPTDAELALTASAGADGLWVNVYEKAIGLVRLEKAKSEGTEKASLIDLLGKGGSAGTMIEVVTGHAIVRFSCKYAKEAATTEKEREAKLVELRKLLTETFAASRLVTCGTATGVTTPGVNGNHAYAVTGYDAKTDEIGLWNPHGQNFTPKGTPGLEHGYPTKDGRFRVPLAQFVRTFAGVAFETPAQVK</sequence>
<dbReference type="Pfam" id="PF00648">
    <property type="entry name" value="Peptidase_C2"/>
    <property type="match status" value="1"/>
</dbReference>
<evidence type="ECO:0000313" key="6">
    <source>
        <dbReference type="Proteomes" id="UP000324974"/>
    </source>
</evidence>
<dbReference type="AlphaFoldDB" id="A0A5C1ARZ1"/>
<keyword evidence="2" id="KW-0732">Signal</keyword>